<keyword evidence="12" id="KW-0472">Membrane</keyword>
<evidence type="ECO:0000256" key="17">
    <source>
        <dbReference type="PIRSR" id="PIRSR634016-4"/>
    </source>
</evidence>
<feature type="active site" description="Proton acceptor" evidence="15">
    <location>
        <position position="409"/>
    </location>
</feature>
<dbReference type="Pfam" id="PF11838">
    <property type="entry name" value="ERAP1_C"/>
    <property type="match status" value="1"/>
</dbReference>
<dbReference type="EMBL" id="JAVRJZ010000004">
    <property type="protein sequence ID" value="KAK2723140.1"/>
    <property type="molecule type" value="Genomic_DNA"/>
</dbReference>
<dbReference type="InterPro" id="IPR014782">
    <property type="entry name" value="Peptidase_M1_dom"/>
</dbReference>
<evidence type="ECO:0000259" key="20">
    <source>
        <dbReference type="Pfam" id="PF01433"/>
    </source>
</evidence>
<dbReference type="Gene3D" id="1.25.50.20">
    <property type="match status" value="1"/>
</dbReference>
<keyword evidence="6" id="KW-0812">Transmembrane</keyword>
<feature type="domain" description="Peptidase M1 membrane alanine aminopeptidase" evidence="20">
    <location>
        <begin position="339"/>
        <end position="560"/>
    </location>
</feature>
<dbReference type="InterPro" id="IPR042097">
    <property type="entry name" value="Aminopeptidase_N-like_N_sf"/>
</dbReference>
<dbReference type="Gene3D" id="2.60.40.1910">
    <property type="match status" value="1"/>
</dbReference>
<evidence type="ECO:0000256" key="1">
    <source>
        <dbReference type="ARBA" id="ARBA00004167"/>
    </source>
</evidence>
<evidence type="ECO:0000256" key="14">
    <source>
        <dbReference type="ARBA" id="ARBA00023180"/>
    </source>
</evidence>
<dbReference type="SUPFAM" id="SSF55486">
    <property type="entry name" value="Metalloproteases ('zincins'), catalytic domain"/>
    <property type="match status" value="1"/>
</dbReference>
<dbReference type="AlphaFoldDB" id="A0AA88I791"/>
<keyword evidence="8" id="KW-0378">Hydrolase</keyword>
<dbReference type="GO" id="GO:0043171">
    <property type="term" value="P:peptide catabolic process"/>
    <property type="evidence" value="ECO:0007669"/>
    <property type="project" value="TreeGrafter"/>
</dbReference>
<dbReference type="InterPro" id="IPR045357">
    <property type="entry name" value="Aminopeptidase_N-like_N"/>
</dbReference>
<protein>
    <recommendedName>
        <fullName evidence="25">Aminopeptidase</fullName>
    </recommendedName>
</protein>
<dbReference type="FunFam" id="1.25.50.20:FF:000001">
    <property type="entry name" value="Aminopeptidase"/>
    <property type="match status" value="1"/>
</dbReference>
<evidence type="ECO:0000256" key="8">
    <source>
        <dbReference type="ARBA" id="ARBA00022801"/>
    </source>
</evidence>
<keyword evidence="14" id="KW-0325">Glycoprotein</keyword>
<keyword evidence="24" id="KW-1185">Reference proteome</keyword>
<feature type="domain" description="ERAP1-like C-terminal" evidence="21">
    <location>
        <begin position="692"/>
        <end position="1003"/>
    </location>
</feature>
<evidence type="ECO:0000256" key="16">
    <source>
        <dbReference type="PIRSR" id="PIRSR634016-3"/>
    </source>
</evidence>
<evidence type="ECO:0000256" key="6">
    <source>
        <dbReference type="ARBA" id="ARBA00022692"/>
    </source>
</evidence>
<dbReference type="FunFam" id="1.10.390.10:FF:000016">
    <property type="entry name" value="Glutamyl aminopeptidase"/>
    <property type="match status" value="1"/>
</dbReference>
<dbReference type="InterPro" id="IPR001930">
    <property type="entry name" value="Peptidase_M1"/>
</dbReference>
<feature type="chain" id="PRO_5041646267" description="Aminopeptidase" evidence="19">
    <location>
        <begin position="18"/>
        <end position="1013"/>
    </location>
</feature>
<dbReference type="GO" id="GO:0008270">
    <property type="term" value="F:zinc ion binding"/>
    <property type="evidence" value="ECO:0007669"/>
    <property type="project" value="InterPro"/>
</dbReference>
<dbReference type="Gene3D" id="1.10.390.10">
    <property type="entry name" value="Neutral Protease Domain 2"/>
    <property type="match status" value="1"/>
</dbReference>
<keyword evidence="9 16" id="KW-0862">Zinc</keyword>
<feature type="site" description="Transition state stabilizer" evidence="17">
    <location>
        <position position="493"/>
    </location>
</feature>
<dbReference type="InterPro" id="IPR050344">
    <property type="entry name" value="Peptidase_M1_aminopeptidases"/>
</dbReference>
<dbReference type="Proteomes" id="UP001187531">
    <property type="component" value="Unassembled WGS sequence"/>
</dbReference>
<evidence type="ECO:0008006" key="25">
    <source>
        <dbReference type="Google" id="ProtNLM"/>
    </source>
</evidence>
<dbReference type="SUPFAM" id="SSF63737">
    <property type="entry name" value="Leukotriene A4 hydrolase N-terminal domain"/>
    <property type="match status" value="1"/>
</dbReference>
<evidence type="ECO:0000256" key="12">
    <source>
        <dbReference type="ARBA" id="ARBA00023136"/>
    </source>
</evidence>
<feature type="region of interest" description="Disordered" evidence="18">
    <location>
        <begin position="286"/>
        <end position="317"/>
    </location>
</feature>
<evidence type="ECO:0000313" key="23">
    <source>
        <dbReference type="EMBL" id="KAK2723140.1"/>
    </source>
</evidence>
<dbReference type="InterPro" id="IPR034016">
    <property type="entry name" value="M1_APN-typ"/>
</dbReference>
<dbReference type="PRINTS" id="PR00756">
    <property type="entry name" value="ALADIPTASE"/>
</dbReference>
<evidence type="ECO:0000259" key="21">
    <source>
        <dbReference type="Pfam" id="PF11838"/>
    </source>
</evidence>
<evidence type="ECO:0000256" key="13">
    <source>
        <dbReference type="ARBA" id="ARBA00023157"/>
    </source>
</evidence>
<comment type="cofactor">
    <cofactor evidence="16">
        <name>Zn(2+)</name>
        <dbReference type="ChEBI" id="CHEBI:29105"/>
    </cofactor>
    <text evidence="16">Binds 1 zinc ion per subunit.</text>
</comment>
<feature type="binding site" evidence="16">
    <location>
        <position position="408"/>
    </location>
    <ligand>
        <name>Zn(2+)</name>
        <dbReference type="ChEBI" id="CHEBI:29105"/>
        <note>catalytic</note>
    </ligand>
</feature>
<evidence type="ECO:0000256" key="7">
    <source>
        <dbReference type="ARBA" id="ARBA00022723"/>
    </source>
</evidence>
<evidence type="ECO:0000256" key="4">
    <source>
        <dbReference type="ARBA" id="ARBA00022475"/>
    </source>
</evidence>
<keyword evidence="19" id="KW-0732">Signal</keyword>
<dbReference type="GO" id="GO:0070006">
    <property type="term" value="F:metalloaminopeptidase activity"/>
    <property type="evidence" value="ECO:0007669"/>
    <property type="project" value="TreeGrafter"/>
</dbReference>
<dbReference type="GO" id="GO:0006508">
    <property type="term" value="P:proteolysis"/>
    <property type="evidence" value="ECO:0007669"/>
    <property type="project" value="UniProtKB-KW"/>
</dbReference>
<evidence type="ECO:0000256" key="5">
    <source>
        <dbReference type="ARBA" id="ARBA00022670"/>
    </source>
</evidence>
<proteinExistence type="inferred from homology"/>
<evidence type="ECO:0000259" key="22">
    <source>
        <dbReference type="Pfam" id="PF17900"/>
    </source>
</evidence>
<dbReference type="Pfam" id="PF01433">
    <property type="entry name" value="Peptidase_M1"/>
    <property type="match status" value="1"/>
</dbReference>
<feature type="binding site" evidence="16">
    <location>
        <position position="431"/>
    </location>
    <ligand>
        <name>Zn(2+)</name>
        <dbReference type="ChEBI" id="CHEBI:29105"/>
        <note>catalytic</note>
    </ligand>
</feature>
<name>A0AA88I791_ARTSF</name>
<evidence type="ECO:0000256" key="18">
    <source>
        <dbReference type="SAM" id="MobiDB-lite"/>
    </source>
</evidence>
<evidence type="ECO:0000256" key="10">
    <source>
        <dbReference type="ARBA" id="ARBA00022989"/>
    </source>
</evidence>
<evidence type="ECO:0000256" key="9">
    <source>
        <dbReference type="ARBA" id="ARBA00022833"/>
    </source>
</evidence>
<dbReference type="GO" id="GO:0042277">
    <property type="term" value="F:peptide binding"/>
    <property type="evidence" value="ECO:0007669"/>
    <property type="project" value="TreeGrafter"/>
</dbReference>
<keyword evidence="13" id="KW-1015">Disulfide bond</keyword>
<dbReference type="InterPro" id="IPR027268">
    <property type="entry name" value="Peptidase_M4/M1_CTD_sf"/>
</dbReference>
<organism evidence="23 24">
    <name type="scientific">Artemia franciscana</name>
    <name type="common">Brine shrimp</name>
    <name type="synonym">Artemia sanfranciscana</name>
    <dbReference type="NCBI Taxonomy" id="6661"/>
    <lineage>
        <taxon>Eukaryota</taxon>
        <taxon>Metazoa</taxon>
        <taxon>Ecdysozoa</taxon>
        <taxon>Arthropoda</taxon>
        <taxon>Crustacea</taxon>
        <taxon>Branchiopoda</taxon>
        <taxon>Anostraca</taxon>
        <taxon>Artemiidae</taxon>
        <taxon>Artemia</taxon>
    </lineage>
</organism>
<dbReference type="Pfam" id="PF17900">
    <property type="entry name" value="Peptidase_M1_N"/>
    <property type="match status" value="1"/>
</dbReference>
<keyword evidence="7 16" id="KW-0479">Metal-binding</keyword>
<keyword evidence="11" id="KW-0482">Metalloprotease</keyword>
<keyword evidence="4" id="KW-1003">Cell membrane</keyword>
<evidence type="ECO:0000256" key="3">
    <source>
        <dbReference type="ARBA" id="ARBA00010136"/>
    </source>
</evidence>
<feature type="signal peptide" evidence="19">
    <location>
        <begin position="1"/>
        <end position="17"/>
    </location>
</feature>
<keyword evidence="10" id="KW-1133">Transmembrane helix</keyword>
<gene>
    <name evidence="23" type="ORF">QYM36_001723</name>
</gene>
<comment type="caution">
    <text evidence="23">The sequence shown here is derived from an EMBL/GenBank/DDBJ whole genome shotgun (WGS) entry which is preliminary data.</text>
</comment>
<dbReference type="PANTHER" id="PTHR11533:SF294">
    <property type="entry name" value="THYROTROPIN-RELEASING HORMONE-DEGRADING ECTOENZYME"/>
    <property type="match status" value="1"/>
</dbReference>
<dbReference type="GO" id="GO:0005886">
    <property type="term" value="C:plasma membrane"/>
    <property type="evidence" value="ECO:0007669"/>
    <property type="project" value="UniProtKB-SubCell"/>
</dbReference>
<evidence type="ECO:0000256" key="15">
    <source>
        <dbReference type="PIRSR" id="PIRSR634016-1"/>
    </source>
</evidence>
<evidence type="ECO:0000313" key="24">
    <source>
        <dbReference type="Proteomes" id="UP001187531"/>
    </source>
</evidence>
<evidence type="ECO:0000256" key="19">
    <source>
        <dbReference type="SAM" id="SignalP"/>
    </source>
</evidence>
<sequence>MQVSAFLLLCLATAAISEVLVTRISSDKLKDVRLPMNVLPERYRLQLLPILEEGNFTTQGEMELDLLVKSKTDQIVLHSVNLEIDESSVSLSLSKIIPKRDVIFVKKRDRFIPKGRSTPRKIEEERYKDEPELTKLIYDSAKETATFVFDSPLKMGERYTLRLAFTGSLPADLKGFYRSSFLDRNGNKRWLAVTQFEATDARRAFPCFDEPAMKATFDITLGRKESMSALTNMPKIRTEPMLDRPGWVWDVFERSVPMSTYLVAFFVSDFEFKEAETYTRETAVIESQEEMRSADEVDSTDPPTTDLPLSEEPPAPQPGPVIRIWARSDAMNQTELAATSTPAMLSFLEKYFGIEYPLPKLDLVGLPDFAAGAMENWGLITYRERALLYDPSSSVARDRLYVQKVVAHELAHQWFGNLVTMKWWTDLWLNEGFATYVQGLAINHVEPNWKYLDYFTLEIQDVLGLDSLESSHPISAEVVHPDQITELFDAISYKKGAAIIRMMNFFLGESSFRGGVTNYLKDKKYGNAEQDDLWKALTDQAHADGTLPDDIDVKSIMDSWTLKKGYPVVTVTRNYKDGSASLSQKRFLLNPDSKSIEFKISAPVTEAPKSRKKNRFAEARKISQSPPPQSNKFELRTTEVRSNDEETHYSWWVPITATGGSTADFNATNTVLWLNPEEDAATLKHKVEASQWLILNIQRSGFYRVNYDDKNWQMLINQLRSDHKRIHPVNRAQLIDDSFSLAASGQLPYTLPLELSRYLVNERDTVPIASAVKEWGKLSGRFKHTADYGLFKKAYAKLFLPASKSFGLDRKEEETGLEGVARVTVSNIMCSLDLPTCTGPAIQLFKKWMTTDDPDSENPIKADISGSLYCAALRHGGEEEWEFLKDRLAKVNTATQRDVMLSSLGCTYHPWLLRRYINAAFVENPLRSKWGIRKQDWRAIAGSVASNPVGRNILVTFAKERWDDVHKFFGSTLTPLRLFQTAVSSFSTEAEVTEVSTHFLLSNDKSSQTEFQN</sequence>
<accession>A0AA88I791</accession>
<dbReference type="Gene3D" id="2.60.40.1730">
    <property type="entry name" value="tricorn interacting facor f3 domain"/>
    <property type="match status" value="1"/>
</dbReference>
<dbReference type="PANTHER" id="PTHR11533">
    <property type="entry name" value="PROTEASE M1 ZINC METALLOPROTEASE"/>
    <property type="match status" value="1"/>
</dbReference>
<keyword evidence="5" id="KW-0645">Protease</keyword>
<dbReference type="GO" id="GO:0005615">
    <property type="term" value="C:extracellular space"/>
    <property type="evidence" value="ECO:0007669"/>
    <property type="project" value="TreeGrafter"/>
</dbReference>
<evidence type="ECO:0000256" key="11">
    <source>
        <dbReference type="ARBA" id="ARBA00023049"/>
    </source>
</evidence>
<comment type="subcellular location">
    <subcellularLocation>
        <location evidence="2">Cell membrane</location>
        <topology evidence="2">Lipid-anchor</topology>
        <topology evidence="2">GPI-anchor</topology>
    </subcellularLocation>
    <subcellularLocation>
        <location evidence="1">Membrane</location>
        <topology evidence="1">Single-pass membrane protein</topology>
    </subcellularLocation>
</comment>
<dbReference type="GO" id="GO:0005737">
    <property type="term" value="C:cytoplasm"/>
    <property type="evidence" value="ECO:0007669"/>
    <property type="project" value="TreeGrafter"/>
</dbReference>
<feature type="binding site" evidence="16">
    <location>
        <position position="412"/>
    </location>
    <ligand>
        <name>Zn(2+)</name>
        <dbReference type="ChEBI" id="CHEBI:29105"/>
        <note>catalytic</note>
    </ligand>
</feature>
<reference evidence="23" key="1">
    <citation type="submission" date="2023-07" db="EMBL/GenBank/DDBJ databases">
        <title>Chromosome-level genome assembly of Artemia franciscana.</title>
        <authorList>
            <person name="Jo E."/>
        </authorList>
    </citation>
    <scope>NUCLEOTIDE SEQUENCE</scope>
    <source>
        <tissue evidence="23">Whole body</tissue>
    </source>
</reference>
<dbReference type="CDD" id="cd09601">
    <property type="entry name" value="M1_APN-Q_like"/>
    <property type="match status" value="1"/>
</dbReference>
<feature type="domain" description="Aminopeptidase N-like N-terminal" evidence="22">
    <location>
        <begin position="40"/>
        <end position="262"/>
    </location>
</feature>
<evidence type="ECO:0000256" key="2">
    <source>
        <dbReference type="ARBA" id="ARBA00004609"/>
    </source>
</evidence>
<comment type="similarity">
    <text evidence="3">Belongs to the peptidase M1 family.</text>
</comment>
<dbReference type="InterPro" id="IPR024571">
    <property type="entry name" value="ERAP1-like_C_dom"/>
</dbReference>